<dbReference type="AlphaFoldDB" id="A0A1M6VYS1"/>
<evidence type="ECO:0008006" key="3">
    <source>
        <dbReference type="Google" id="ProtNLM"/>
    </source>
</evidence>
<evidence type="ECO:0000313" key="2">
    <source>
        <dbReference type="Proteomes" id="UP000184191"/>
    </source>
</evidence>
<protein>
    <recommendedName>
        <fullName evidence="3">Cupin domain-containing protein</fullName>
    </recommendedName>
</protein>
<gene>
    <name evidence="1" type="ORF">SAMN05444414_1022</name>
</gene>
<dbReference type="STRING" id="1054996.SAMN05444414_1022"/>
<keyword evidence="2" id="KW-1185">Reference proteome</keyword>
<dbReference type="InterPro" id="IPR014710">
    <property type="entry name" value="RmlC-like_jellyroll"/>
</dbReference>
<sequence length="192" mass="21940">MEMNIPVRLCPDTNDWMQRNIKEYNDVFWLVTLEAQMGMESLAIALDMTIFTGKGQADKGQGGRVRMGFDKMKFLRLFSDDDGESHWEDVEVTLDERSFAPPAQNIEISDPEPVKQTMFLRLRSGWNEPIHPTPVAQKLICLSGTVRVTASDGDFRDIGPGDVWHMEDRHGKGHHTKVISKENFESVIIQYE</sequence>
<evidence type="ECO:0000313" key="1">
    <source>
        <dbReference type="EMBL" id="SHK86465.1"/>
    </source>
</evidence>
<dbReference type="InterPro" id="IPR011051">
    <property type="entry name" value="RmlC_Cupin_sf"/>
</dbReference>
<reference evidence="2" key="1">
    <citation type="submission" date="2016-11" db="EMBL/GenBank/DDBJ databases">
        <authorList>
            <person name="Varghese N."/>
            <person name="Submissions S."/>
        </authorList>
    </citation>
    <scope>NUCLEOTIDE SEQUENCE [LARGE SCALE GENOMIC DNA]</scope>
    <source>
        <strain evidence="2">DSM 29327</strain>
    </source>
</reference>
<name>A0A1M6VYS1_9RHOB</name>
<accession>A0A1M6VYS1</accession>
<dbReference type="RefSeq" id="WP_245813332.1">
    <property type="nucleotide sequence ID" value="NZ_FRBN01000002.1"/>
</dbReference>
<dbReference type="SUPFAM" id="SSF51182">
    <property type="entry name" value="RmlC-like cupins"/>
    <property type="match status" value="1"/>
</dbReference>
<dbReference type="EMBL" id="FRBN01000002">
    <property type="protein sequence ID" value="SHK86465.1"/>
    <property type="molecule type" value="Genomic_DNA"/>
</dbReference>
<organism evidence="1 2">
    <name type="scientific">Roseovarius marisflavi</name>
    <dbReference type="NCBI Taxonomy" id="1054996"/>
    <lineage>
        <taxon>Bacteria</taxon>
        <taxon>Pseudomonadati</taxon>
        <taxon>Pseudomonadota</taxon>
        <taxon>Alphaproteobacteria</taxon>
        <taxon>Rhodobacterales</taxon>
        <taxon>Roseobacteraceae</taxon>
        <taxon>Roseovarius</taxon>
    </lineage>
</organism>
<dbReference type="Gene3D" id="2.60.120.10">
    <property type="entry name" value="Jelly Rolls"/>
    <property type="match status" value="1"/>
</dbReference>
<proteinExistence type="predicted"/>
<dbReference type="Proteomes" id="UP000184191">
    <property type="component" value="Unassembled WGS sequence"/>
</dbReference>